<feature type="compositionally biased region" description="Low complexity" evidence="1">
    <location>
        <begin position="28"/>
        <end position="38"/>
    </location>
</feature>
<dbReference type="InterPro" id="IPR036034">
    <property type="entry name" value="PDZ_sf"/>
</dbReference>
<protein>
    <recommendedName>
        <fullName evidence="4">PDZ domain-containing protein</fullName>
    </recommendedName>
</protein>
<feature type="compositionally biased region" description="Low complexity" evidence="1">
    <location>
        <begin position="857"/>
        <end position="870"/>
    </location>
</feature>
<evidence type="ECO:0000313" key="2">
    <source>
        <dbReference type="EMBL" id="KAF4660927.1"/>
    </source>
</evidence>
<feature type="region of interest" description="Disordered" evidence="1">
    <location>
        <begin position="1"/>
        <end position="121"/>
    </location>
</feature>
<feature type="compositionally biased region" description="Low complexity" evidence="1">
    <location>
        <begin position="329"/>
        <end position="338"/>
    </location>
</feature>
<feature type="compositionally biased region" description="Low complexity" evidence="1">
    <location>
        <begin position="180"/>
        <end position="212"/>
    </location>
</feature>
<feature type="compositionally biased region" description="Gly residues" evidence="1">
    <location>
        <begin position="61"/>
        <end position="70"/>
    </location>
</feature>
<reference evidence="2 3" key="1">
    <citation type="submission" date="2020-04" db="EMBL/GenBank/DDBJ databases">
        <title>Perkinsus chesapeaki whole genome sequence.</title>
        <authorList>
            <person name="Bogema D.R."/>
        </authorList>
    </citation>
    <scope>NUCLEOTIDE SEQUENCE [LARGE SCALE GENOMIC DNA]</scope>
    <source>
        <strain evidence="2">ATCC PRA-425</strain>
    </source>
</reference>
<feature type="compositionally biased region" description="Low complexity" evidence="1">
    <location>
        <begin position="996"/>
        <end position="1012"/>
    </location>
</feature>
<feature type="compositionally biased region" description="Polar residues" evidence="1">
    <location>
        <begin position="46"/>
        <end position="57"/>
    </location>
</feature>
<feature type="region of interest" description="Disordered" evidence="1">
    <location>
        <begin position="289"/>
        <end position="316"/>
    </location>
</feature>
<accession>A0A7J6LNZ8</accession>
<feature type="region of interest" description="Disordered" evidence="1">
    <location>
        <begin position="493"/>
        <end position="513"/>
    </location>
</feature>
<gene>
    <name evidence="2" type="ORF">FOL47_006907</name>
</gene>
<feature type="compositionally biased region" description="Basic residues" evidence="1">
    <location>
        <begin position="907"/>
        <end position="918"/>
    </location>
</feature>
<sequence>MEGSYNPYSSRHSLSSSTAAAAHHHHQQQQQQGSPLQHPLIEPPTAQGNATSASLLSTGGRPPGGGGGDMGDILGVMGYDGSSNDEANRGEGQQSGGDGNMYGMLGSSNTSAGGGGNNTESADQQQMVLQQLLLLEQLQNQQEQSGMDASNLVGLLGNADDGGGGGGHHHSCNPSGHDGLTGNNNNNTRTGINSGMSSSSFDNSGGNNNTSTNEDEMQLSLLLQQQREAAAAAAAGGGGASSSSGGGGGGYGCDGINRGGGSTTNQNNHSIQQLQQQLTFAMALQLLQQQGGSGGSGGSSSPSTLQQQQQLLSSYGGSGGISPSLLAALSQQMQQQPSGVMAESGGGMKHGGEENNSALAAAAAMMMQQQSGGGGDMSGMSGARQRQQQQQEASQQDLFGRSGGGGGGVGGSSSGYSAMSTHQQQILHQHVVDHFDMTSDRWTQATGKQLELIIRALYQCNPHMREKGDLAAAIWHSVGMLCLHRATAVAAAAGSTPTSGTSPSAGGARKNKNASMVSSAAELRTLLMTSKEWQVAAAAVFSIAHIINSLYSDKCGRVDQKSLLMALTLAASPNSLTESELLGISRLQQSILVNVPVKALTDEVAPSLIDPYIRNLKPLIDLLYPTLLDETRLPVFERSALRYALQGYNSRLCLFADSHLLALTSIALASTEFGINVTQLSHPYRPNVPWYQLVGGESAAAKRSRKNGTCIESDLHVAVQLLLKYCRSTAAAAARRAAAAKVINDGTKGTSPMRGVLPGVGGGALPRRLEFDTNQKLGVSILGDEVVEVDPGQQALCMGVRPGWKIVKVNDHAFSGEVLRHVIGQRGRCIITFEVPADDAAVTAAAAAAAAGLNGFGTDSGSTTVTGGSDWMNIGNPGAPIPVPTKRGASSQQQQGSKQGGGAASPNKRRKVAAKPKAKATATGRSRKNSAPVIDKPLIEAATDSVEVAAAAMAAVGLANTVAVEVKKPEKECSAGLPPKVGDVAEKMIDPFVTSAASAATSPPTSPPSSAAVSGGVLQELPPSAEISPASEETMPAGPITHMPALEGYALEESRETAAKAGAASDMLADAAAELAHLAPVVGGGIDDITPVTSVEEEEKATAGGDGDGGGPSTDGQCIEKAPEGDQEDRGAGRDDDPICAPDDAAAAVVERYDSATTV</sequence>
<feature type="compositionally biased region" description="Basic and acidic residues" evidence="1">
    <location>
        <begin position="1121"/>
        <end position="1137"/>
    </location>
</feature>
<organism evidence="2 3">
    <name type="scientific">Perkinsus chesapeaki</name>
    <name type="common">Clam parasite</name>
    <name type="synonym">Perkinsus andrewsi</name>
    <dbReference type="NCBI Taxonomy" id="330153"/>
    <lineage>
        <taxon>Eukaryota</taxon>
        <taxon>Sar</taxon>
        <taxon>Alveolata</taxon>
        <taxon>Perkinsozoa</taxon>
        <taxon>Perkinsea</taxon>
        <taxon>Perkinsida</taxon>
        <taxon>Perkinsidae</taxon>
        <taxon>Perkinsus</taxon>
    </lineage>
</organism>
<feature type="compositionally biased region" description="Gly residues" evidence="1">
    <location>
        <begin position="1104"/>
        <end position="1113"/>
    </location>
</feature>
<feature type="region of interest" description="Disordered" evidence="1">
    <location>
        <begin position="996"/>
        <end position="1016"/>
    </location>
</feature>
<feature type="compositionally biased region" description="Gly residues" evidence="1">
    <location>
        <begin position="401"/>
        <end position="413"/>
    </location>
</feature>
<feature type="region of interest" description="Disordered" evidence="1">
    <location>
        <begin position="163"/>
        <end position="213"/>
    </location>
</feature>
<keyword evidence="3" id="KW-1185">Reference proteome</keyword>
<evidence type="ECO:0008006" key="4">
    <source>
        <dbReference type="Google" id="ProtNLM"/>
    </source>
</evidence>
<comment type="caution">
    <text evidence="2">The sequence shown here is derived from an EMBL/GenBank/DDBJ whole genome shotgun (WGS) entry which is preliminary data.</text>
</comment>
<dbReference type="EMBL" id="JAAPAO010000396">
    <property type="protein sequence ID" value="KAF4660927.1"/>
    <property type="molecule type" value="Genomic_DNA"/>
</dbReference>
<name>A0A7J6LNZ8_PERCH</name>
<proteinExistence type="predicted"/>
<feature type="compositionally biased region" description="Low complexity" evidence="1">
    <location>
        <begin position="9"/>
        <end position="21"/>
    </location>
</feature>
<evidence type="ECO:0000256" key="1">
    <source>
        <dbReference type="SAM" id="MobiDB-lite"/>
    </source>
</evidence>
<feature type="compositionally biased region" description="Low complexity" evidence="1">
    <location>
        <begin position="493"/>
        <end position="508"/>
    </location>
</feature>
<dbReference type="SUPFAM" id="SSF50156">
    <property type="entry name" value="PDZ domain-like"/>
    <property type="match status" value="1"/>
</dbReference>
<feature type="region of interest" description="Disordered" evidence="1">
    <location>
        <begin position="367"/>
        <end position="422"/>
    </location>
</feature>
<dbReference type="AlphaFoldDB" id="A0A7J6LNZ8"/>
<evidence type="ECO:0000313" key="3">
    <source>
        <dbReference type="Proteomes" id="UP000591131"/>
    </source>
</evidence>
<dbReference type="OrthoDB" id="10605935at2759"/>
<feature type="region of interest" description="Disordered" evidence="1">
    <location>
        <begin position="857"/>
        <end position="931"/>
    </location>
</feature>
<feature type="compositionally biased region" description="Low complexity" evidence="1">
    <location>
        <begin position="299"/>
        <end position="316"/>
    </location>
</feature>
<feature type="compositionally biased region" description="Low complexity" evidence="1">
    <location>
        <begin position="378"/>
        <end position="396"/>
    </location>
</feature>
<feature type="compositionally biased region" description="Low complexity" evidence="1">
    <location>
        <begin position="888"/>
        <end position="897"/>
    </location>
</feature>
<feature type="region of interest" description="Disordered" evidence="1">
    <location>
        <begin position="1095"/>
        <end position="1141"/>
    </location>
</feature>
<feature type="region of interest" description="Disordered" evidence="1">
    <location>
        <begin position="329"/>
        <end position="354"/>
    </location>
</feature>
<dbReference type="Proteomes" id="UP000591131">
    <property type="component" value="Unassembled WGS sequence"/>
</dbReference>